<dbReference type="GO" id="GO:1901137">
    <property type="term" value="P:carbohydrate derivative biosynthetic process"/>
    <property type="evidence" value="ECO:0007669"/>
    <property type="project" value="UniProtKB-ARBA"/>
</dbReference>
<dbReference type="SUPFAM" id="SSF53756">
    <property type="entry name" value="UDP-Glycosyltransferase/glycogen phosphorylase"/>
    <property type="match status" value="1"/>
</dbReference>
<evidence type="ECO:0000256" key="2">
    <source>
        <dbReference type="ARBA" id="ARBA00022679"/>
    </source>
</evidence>
<protein>
    <submittedName>
        <fullName evidence="4">Glycosyltransferase involved in cell wall bisynthesis</fullName>
    </submittedName>
</protein>
<evidence type="ECO:0000259" key="3">
    <source>
        <dbReference type="Pfam" id="PF13439"/>
    </source>
</evidence>
<dbReference type="InterPro" id="IPR028098">
    <property type="entry name" value="Glyco_trans_4-like_N"/>
</dbReference>
<keyword evidence="5" id="KW-1185">Reference proteome</keyword>
<dbReference type="InterPro" id="IPR050194">
    <property type="entry name" value="Glycosyltransferase_grp1"/>
</dbReference>
<keyword evidence="1" id="KW-0328">Glycosyltransferase</keyword>
<dbReference type="Pfam" id="PF13692">
    <property type="entry name" value="Glyco_trans_1_4"/>
    <property type="match status" value="1"/>
</dbReference>
<keyword evidence="2 4" id="KW-0808">Transferase</keyword>
<feature type="domain" description="Glycosyltransferase subfamily 4-like N-terminal" evidence="3">
    <location>
        <begin position="24"/>
        <end position="164"/>
    </location>
</feature>
<organism evidence="4 5">
    <name type="scientific">Lentzea waywayandensis</name>
    <dbReference type="NCBI Taxonomy" id="84724"/>
    <lineage>
        <taxon>Bacteria</taxon>
        <taxon>Bacillati</taxon>
        <taxon>Actinomycetota</taxon>
        <taxon>Actinomycetes</taxon>
        <taxon>Pseudonocardiales</taxon>
        <taxon>Pseudonocardiaceae</taxon>
        <taxon>Lentzea</taxon>
    </lineage>
</organism>
<sequence>MKIALVSLDASPLTADVDSRGLRVAELAAALSRQRHEVNVYAGHSDPALPEQATANGYAVTHLPSNPAEFVDELVAQWQWGKPDVVHSLSSSSSLVSSLSARQAEVTVVQTAHESGEQLTSDEYALYRSAGGVIATTGRKAAALISAGVRRSRICVVPPGVDTELFQPDGSDAPRVPPHRVAWLGEPLPGNGSGVADLIPDTEFATVGGSGPARSARSRAALLRSADVAVCTGLSAEQESLTLEAMSCGVPVVEFLPGGPSDMMVHGITGLHVRQGDVLRLIRTLRALLAAPTQRELLGILARDRVCVRYSWDRIATDVIHSYDEALGSHLVPQTGGRTR</sequence>
<accession>A0A1I6FDA5</accession>
<proteinExistence type="predicted"/>
<evidence type="ECO:0000313" key="4">
    <source>
        <dbReference type="EMBL" id="SFR27898.1"/>
    </source>
</evidence>
<evidence type="ECO:0000256" key="1">
    <source>
        <dbReference type="ARBA" id="ARBA00022676"/>
    </source>
</evidence>
<evidence type="ECO:0000313" key="5">
    <source>
        <dbReference type="Proteomes" id="UP000198583"/>
    </source>
</evidence>
<dbReference type="RefSeq" id="WP_177320775.1">
    <property type="nucleotide sequence ID" value="NZ_FOYL01000012.1"/>
</dbReference>
<dbReference type="PANTHER" id="PTHR45947">
    <property type="entry name" value="SULFOQUINOVOSYL TRANSFERASE SQD2"/>
    <property type="match status" value="1"/>
</dbReference>
<gene>
    <name evidence="4" type="ORF">SAMN04488564_1129</name>
</gene>
<dbReference type="Pfam" id="PF13439">
    <property type="entry name" value="Glyco_transf_4"/>
    <property type="match status" value="1"/>
</dbReference>
<name>A0A1I6FDA5_9PSEU</name>
<dbReference type="Proteomes" id="UP000198583">
    <property type="component" value="Unassembled WGS sequence"/>
</dbReference>
<dbReference type="PANTHER" id="PTHR45947:SF3">
    <property type="entry name" value="SULFOQUINOVOSYL TRANSFERASE SQD2"/>
    <property type="match status" value="1"/>
</dbReference>
<dbReference type="Gene3D" id="3.40.50.2000">
    <property type="entry name" value="Glycogen Phosphorylase B"/>
    <property type="match status" value="3"/>
</dbReference>
<reference evidence="5" key="1">
    <citation type="submission" date="2016-10" db="EMBL/GenBank/DDBJ databases">
        <authorList>
            <person name="Varghese N."/>
            <person name="Submissions S."/>
        </authorList>
    </citation>
    <scope>NUCLEOTIDE SEQUENCE [LARGE SCALE GENOMIC DNA]</scope>
    <source>
        <strain evidence="5">DSM 44232</strain>
    </source>
</reference>
<dbReference type="STRING" id="84724.SAMN04488564_1129"/>
<dbReference type="GO" id="GO:0016757">
    <property type="term" value="F:glycosyltransferase activity"/>
    <property type="evidence" value="ECO:0007669"/>
    <property type="project" value="UniProtKB-KW"/>
</dbReference>
<dbReference type="AlphaFoldDB" id="A0A1I6FDA5"/>
<dbReference type="EMBL" id="FOYL01000012">
    <property type="protein sequence ID" value="SFR27898.1"/>
    <property type="molecule type" value="Genomic_DNA"/>
</dbReference>